<feature type="transmembrane region" description="Helical" evidence="1">
    <location>
        <begin position="34"/>
        <end position="51"/>
    </location>
</feature>
<dbReference type="InterPro" id="IPR000045">
    <property type="entry name" value="Prepilin_IV_endopep_pep"/>
</dbReference>
<feature type="transmembrane region" description="Helical" evidence="1">
    <location>
        <begin position="7"/>
        <end position="28"/>
    </location>
</feature>
<dbReference type="GO" id="GO:0004190">
    <property type="term" value="F:aspartic-type endopeptidase activity"/>
    <property type="evidence" value="ECO:0007669"/>
    <property type="project" value="InterPro"/>
</dbReference>
<reference evidence="3" key="1">
    <citation type="journal article" date="2023" name="J. Hazard. Mater.">
        <title>Anaerobic biodegradation of pyrene and benzo[a]pyrene by a new sulfate-reducing Desulforamulus aquiferis strain DSA.</title>
        <authorList>
            <person name="Zhang Z."/>
            <person name="Sun J."/>
            <person name="Gong X."/>
            <person name="Wang C."/>
            <person name="Wang H."/>
        </authorList>
    </citation>
    <scope>NUCLEOTIDE SEQUENCE</scope>
    <source>
        <strain evidence="3">DSA</strain>
    </source>
</reference>
<dbReference type="RefSeq" id="WP_304540430.1">
    <property type="nucleotide sequence ID" value="NZ_JARPTC010000001.1"/>
</dbReference>
<dbReference type="EMBL" id="JARPTC010000001">
    <property type="protein sequence ID" value="MDO7785805.1"/>
    <property type="molecule type" value="Genomic_DNA"/>
</dbReference>
<dbReference type="GO" id="GO:0016020">
    <property type="term" value="C:membrane"/>
    <property type="evidence" value="ECO:0007669"/>
    <property type="project" value="InterPro"/>
</dbReference>
<keyword evidence="1" id="KW-0812">Transmembrane</keyword>
<feature type="domain" description="Prepilin type IV endopeptidase peptidase" evidence="2">
    <location>
        <begin position="37"/>
        <end position="139"/>
    </location>
</feature>
<keyword evidence="1" id="KW-0472">Membrane</keyword>
<comment type="caution">
    <text evidence="3">The sequence shown here is derived from an EMBL/GenBank/DDBJ whole genome shotgun (WGS) entry which is preliminary data.</text>
</comment>
<accession>A0AAW7ZAD4</accession>
<name>A0AAW7ZAD4_9FIRM</name>
<dbReference type="Pfam" id="PF01478">
    <property type="entry name" value="Peptidase_A24"/>
    <property type="match status" value="1"/>
</dbReference>
<dbReference type="Proteomes" id="UP001172911">
    <property type="component" value="Unassembled WGS sequence"/>
</dbReference>
<gene>
    <name evidence="3" type="ORF">P6N53_00975</name>
</gene>
<organism evidence="3 4">
    <name type="scientific">Desulforamulus aquiferis</name>
    <dbReference type="NCBI Taxonomy" id="1397668"/>
    <lineage>
        <taxon>Bacteria</taxon>
        <taxon>Bacillati</taxon>
        <taxon>Bacillota</taxon>
        <taxon>Clostridia</taxon>
        <taxon>Eubacteriales</taxon>
        <taxon>Peptococcaceae</taxon>
        <taxon>Desulforamulus</taxon>
    </lineage>
</organism>
<keyword evidence="4" id="KW-1185">Reference proteome</keyword>
<feature type="transmembrane region" description="Helical" evidence="1">
    <location>
        <begin position="112"/>
        <end position="140"/>
    </location>
</feature>
<feature type="transmembrane region" description="Helical" evidence="1">
    <location>
        <begin position="56"/>
        <end position="73"/>
    </location>
</feature>
<reference evidence="3" key="2">
    <citation type="submission" date="2023-03" db="EMBL/GenBank/DDBJ databases">
        <authorList>
            <person name="Zhang Z."/>
        </authorList>
    </citation>
    <scope>NUCLEOTIDE SEQUENCE</scope>
    <source>
        <strain evidence="3">DSA</strain>
    </source>
</reference>
<evidence type="ECO:0000256" key="1">
    <source>
        <dbReference type="SAM" id="Phobius"/>
    </source>
</evidence>
<feature type="transmembrane region" description="Helical" evidence="1">
    <location>
        <begin position="79"/>
        <end position="100"/>
    </location>
</feature>
<protein>
    <recommendedName>
        <fullName evidence="2">Prepilin type IV endopeptidase peptidase domain-containing protein</fullName>
    </recommendedName>
</protein>
<keyword evidence="1" id="KW-1133">Transmembrane helix</keyword>
<sequence length="204" mass="22368">MQYLLPIKGVIIWLVLLGFGTVGGVWYASLHLPLIYFTLLLVIICAITDYFTGLIYNIVVMPAVAFALSFYAATAGTSGLLGCLKGLIITLCLAFFMYWFCALGGGDFKLVFALGALHGGTFAGLSVMIASLFMGFYGIITMFRKGKLKEFMTQVAYTSKYVAARISSGNNSKVETWELPESEWIPYGVPLAIAVWLLFLLDFV</sequence>
<evidence type="ECO:0000313" key="4">
    <source>
        <dbReference type="Proteomes" id="UP001172911"/>
    </source>
</evidence>
<evidence type="ECO:0000259" key="2">
    <source>
        <dbReference type="Pfam" id="PF01478"/>
    </source>
</evidence>
<dbReference type="AlphaFoldDB" id="A0AAW7ZAD4"/>
<dbReference type="Gene3D" id="1.20.120.1220">
    <property type="match status" value="1"/>
</dbReference>
<evidence type="ECO:0000313" key="3">
    <source>
        <dbReference type="EMBL" id="MDO7785805.1"/>
    </source>
</evidence>
<proteinExistence type="predicted"/>